<dbReference type="Pfam" id="PF19305">
    <property type="entry name" value="MmgE_PrpD_C"/>
    <property type="match status" value="1"/>
</dbReference>
<name>A0AAE2ZJT2_9HYPH</name>
<dbReference type="Gene3D" id="3.30.1330.120">
    <property type="entry name" value="2-methylcitrate dehydratase PrpD"/>
    <property type="match status" value="1"/>
</dbReference>
<comment type="similarity">
    <text evidence="1">Belongs to the PrpD family.</text>
</comment>
<evidence type="ECO:0000259" key="2">
    <source>
        <dbReference type="Pfam" id="PF03972"/>
    </source>
</evidence>
<evidence type="ECO:0000313" key="5">
    <source>
        <dbReference type="Proteomes" id="UP001196509"/>
    </source>
</evidence>
<sequence>MTQQAVSFALSTGFANVPTEALEIAKRCMLDTVGLYVAGLSDEATRIVVSMAASDGGREDSFLLGAGRKQVPAQVAARAFGISAHAHDFDDTQVSHDPNHVYGLLTHPTTAPLSSALSVSQMLGHVDGDRFLAAFNIGFEVSCKISEWLKPEHYLRGHHSSGTVATFGAATTAAWLLELNETEMRHALGLAASMAAGVRCSFGTMAKPWHVGRASENGVLAALMAKRGFTADPDALDGKWGFAAVLANGFSLEKLDQGMGRTWSIVDPGVSIKPYPSGILTHQAMDMVRKLVIDNDVAPENVERIEFFAGDNILNPIRYAVAKNGLQAKFSMAALISMLVLRRSAGLPEFEDDVVCAPAFQNMQKRISTAVDPKINAKGFDLIRSRVVFHLKDGGRLEAEADTRYRGGPLLPMSDSDLEEKFRACCAALDVEAQDRLIASVRAIGQPDGPRRLAKTLAEIPAIV</sequence>
<gene>
    <name evidence="4" type="ORF">K1W69_04095</name>
</gene>
<dbReference type="InterPro" id="IPR005656">
    <property type="entry name" value="MmgE_PrpD"/>
</dbReference>
<dbReference type="PANTHER" id="PTHR16943:SF8">
    <property type="entry name" value="2-METHYLCITRATE DEHYDRATASE"/>
    <property type="match status" value="1"/>
</dbReference>
<dbReference type="GO" id="GO:0016829">
    <property type="term" value="F:lyase activity"/>
    <property type="evidence" value="ECO:0007669"/>
    <property type="project" value="InterPro"/>
</dbReference>
<feature type="domain" description="MmgE/PrpD C-terminal" evidence="3">
    <location>
        <begin position="275"/>
        <end position="441"/>
    </location>
</feature>
<keyword evidence="5" id="KW-1185">Reference proteome</keyword>
<comment type="caution">
    <text evidence="4">The sequence shown here is derived from an EMBL/GenBank/DDBJ whole genome shotgun (WGS) entry which is preliminary data.</text>
</comment>
<dbReference type="InterPro" id="IPR036148">
    <property type="entry name" value="MmgE/PrpD_sf"/>
</dbReference>
<dbReference type="Pfam" id="PF03972">
    <property type="entry name" value="MmgE_PrpD_N"/>
    <property type="match status" value="1"/>
</dbReference>
<protein>
    <submittedName>
        <fullName evidence="4">MmgE/PrpD family protein</fullName>
    </submittedName>
</protein>
<dbReference type="AlphaFoldDB" id="A0AAE2ZJT2"/>
<dbReference type="InterPro" id="IPR045336">
    <property type="entry name" value="MmgE_PrpD_N"/>
</dbReference>
<dbReference type="InterPro" id="IPR045337">
    <property type="entry name" value="MmgE_PrpD_C"/>
</dbReference>
<evidence type="ECO:0000313" key="4">
    <source>
        <dbReference type="EMBL" id="MBW8636361.1"/>
    </source>
</evidence>
<dbReference type="PANTHER" id="PTHR16943">
    <property type="entry name" value="2-METHYLCITRATE DEHYDRATASE-RELATED"/>
    <property type="match status" value="1"/>
</dbReference>
<evidence type="ECO:0000256" key="1">
    <source>
        <dbReference type="ARBA" id="ARBA00006174"/>
    </source>
</evidence>
<evidence type="ECO:0000259" key="3">
    <source>
        <dbReference type="Pfam" id="PF19305"/>
    </source>
</evidence>
<feature type="domain" description="MmgE/PrpD N-terminal" evidence="2">
    <location>
        <begin position="6"/>
        <end position="253"/>
    </location>
</feature>
<accession>A0AAE2ZJT2</accession>
<dbReference type="InterPro" id="IPR042183">
    <property type="entry name" value="MmgE/PrpD_sf_1"/>
</dbReference>
<dbReference type="SUPFAM" id="SSF103378">
    <property type="entry name" value="2-methylcitrate dehydratase PrpD"/>
    <property type="match status" value="1"/>
</dbReference>
<dbReference type="InterPro" id="IPR042188">
    <property type="entry name" value="MmgE/PrpD_sf_2"/>
</dbReference>
<dbReference type="EMBL" id="JAICBX010000001">
    <property type="protein sequence ID" value="MBW8636361.1"/>
    <property type="molecule type" value="Genomic_DNA"/>
</dbReference>
<proteinExistence type="inferred from homology"/>
<organism evidence="4 5">
    <name type="scientific">Flavimaribacter sediminis</name>
    <dbReference type="NCBI Taxonomy" id="2865987"/>
    <lineage>
        <taxon>Bacteria</taxon>
        <taxon>Pseudomonadati</taxon>
        <taxon>Pseudomonadota</taxon>
        <taxon>Alphaproteobacteria</taxon>
        <taxon>Hyphomicrobiales</taxon>
        <taxon>Rhizobiaceae</taxon>
        <taxon>Flavimaribacter</taxon>
    </lineage>
</organism>
<dbReference type="Proteomes" id="UP001196509">
    <property type="component" value="Unassembled WGS sequence"/>
</dbReference>
<reference evidence="4" key="1">
    <citation type="submission" date="2021-08" db="EMBL/GenBank/DDBJ databases">
        <title>Hoeflea bacterium WL0058 sp. nov., isolated from the sediment.</title>
        <authorList>
            <person name="Wang L."/>
            <person name="Zhang D."/>
        </authorList>
    </citation>
    <scope>NUCLEOTIDE SEQUENCE</scope>
    <source>
        <strain evidence="4">WL0058</strain>
    </source>
</reference>
<dbReference type="Gene3D" id="1.10.4100.10">
    <property type="entry name" value="2-methylcitrate dehydratase PrpD"/>
    <property type="match status" value="1"/>
</dbReference>